<comment type="caution">
    <text evidence="2">The sequence shown here is derived from an EMBL/GenBank/DDBJ whole genome shotgun (WGS) entry which is preliminary data.</text>
</comment>
<gene>
    <name evidence="2" type="ORF">ZIOFF_074238</name>
</gene>
<keyword evidence="3" id="KW-1185">Reference proteome</keyword>
<dbReference type="AlphaFoldDB" id="A0A8J5ET49"/>
<proteinExistence type="predicted"/>
<dbReference type="EMBL" id="JACMSC010000022">
    <property type="protein sequence ID" value="KAG6469514.1"/>
    <property type="molecule type" value="Genomic_DNA"/>
</dbReference>
<evidence type="ECO:0000313" key="3">
    <source>
        <dbReference type="Proteomes" id="UP000734854"/>
    </source>
</evidence>
<feature type="compositionally biased region" description="Polar residues" evidence="1">
    <location>
        <begin position="192"/>
        <end position="204"/>
    </location>
</feature>
<evidence type="ECO:0000313" key="2">
    <source>
        <dbReference type="EMBL" id="KAG6469514.1"/>
    </source>
</evidence>
<protein>
    <submittedName>
        <fullName evidence="2">Uncharacterized protein</fullName>
    </submittedName>
</protein>
<evidence type="ECO:0000256" key="1">
    <source>
        <dbReference type="SAM" id="MobiDB-lite"/>
    </source>
</evidence>
<organism evidence="2 3">
    <name type="scientific">Zingiber officinale</name>
    <name type="common">Ginger</name>
    <name type="synonym">Amomum zingiber</name>
    <dbReference type="NCBI Taxonomy" id="94328"/>
    <lineage>
        <taxon>Eukaryota</taxon>
        <taxon>Viridiplantae</taxon>
        <taxon>Streptophyta</taxon>
        <taxon>Embryophyta</taxon>
        <taxon>Tracheophyta</taxon>
        <taxon>Spermatophyta</taxon>
        <taxon>Magnoliopsida</taxon>
        <taxon>Liliopsida</taxon>
        <taxon>Zingiberales</taxon>
        <taxon>Zingiberaceae</taxon>
        <taxon>Zingiber</taxon>
    </lineage>
</organism>
<feature type="compositionally biased region" description="Basic and acidic residues" evidence="1">
    <location>
        <begin position="205"/>
        <end position="214"/>
    </location>
</feature>
<dbReference type="OrthoDB" id="767245at2759"/>
<name>A0A8J5ET49_ZINOF</name>
<sequence length="244" mass="27163">MASKPVKVEELIAKKLALWHTRTFRPIMTHEELEPLLAAAGFVPLPLPPPPPDGQKQPPAVVWREYASRLEAAAEGGGRGKRRRHAAVVPRPRLPHPRIDGLHLMTYKAFFLALEFYLGPTLVPNLFHVRTMSLTRAHDRVFERSYRPMRDCEMDDEGILVYRDGTLDQVTRIVCSQHGGDEIDDDDDSNRGTDASRISSSADNSTKKTKCDDGLKNAVNASSCLVPLKDLFPTGGLSSRRDVS</sequence>
<feature type="region of interest" description="Disordered" evidence="1">
    <location>
        <begin position="178"/>
        <end position="214"/>
    </location>
</feature>
<dbReference type="Proteomes" id="UP000734854">
    <property type="component" value="Unassembled WGS sequence"/>
</dbReference>
<accession>A0A8J5ET49</accession>
<reference evidence="2 3" key="1">
    <citation type="submission" date="2020-08" db="EMBL/GenBank/DDBJ databases">
        <title>Plant Genome Project.</title>
        <authorList>
            <person name="Zhang R.-G."/>
        </authorList>
    </citation>
    <scope>NUCLEOTIDE SEQUENCE [LARGE SCALE GENOMIC DNA]</scope>
    <source>
        <tissue evidence="2">Rhizome</tissue>
    </source>
</reference>